<protein>
    <recommendedName>
        <fullName evidence="7">TF-B3 domain-containing protein</fullName>
    </recommendedName>
</protein>
<reference evidence="9" key="1">
    <citation type="journal article" date="2024" name="IScience">
        <title>Strigolactones Initiate the Formation of Haustorium-like Structures in Castilleja.</title>
        <authorList>
            <person name="Buerger M."/>
            <person name="Peterson D."/>
            <person name="Chory J."/>
        </authorList>
    </citation>
    <scope>NUCLEOTIDE SEQUENCE [LARGE SCALE GENOMIC DNA]</scope>
</reference>
<evidence type="ECO:0000256" key="2">
    <source>
        <dbReference type="ARBA" id="ARBA00023015"/>
    </source>
</evidence>
<accession>A0ABD3BUI6</accession>
<dbReference type="GO" id="GO:0003677">
    <property type="term" value="F:DNA binding"/>
    <property type="evidence" value="ECO:0007669"/>
    <property type="project" value="UniProtKB-KW"/>
</dbReference>
<feature type="compositionally biased region" description="Basic residues" evidence="6">
    <location>
        <begin position="40"/>
        <end position="49"/>
    </location>
</feature>
<comment type="subcellular location">
    <subcellularLocation>
        <location evidence="1">Nucleus</location>
    </subcellularLocation>
</comment>
<feature type="compositionally biased region" description="Polar residues" evidence="6">
    <location>
        <begin position="15"/>
        <end position="27"/>
    </location>
</feature>
<dbReference type="GO" id="GO:0005634">
    <property type="term" value="C:nucleus"/>
    <property type="evidence" value="ECO:0007669"/>
    <property type="project" value="UniProtKB-SubCell"/>
</dbReference>
<evidence type="ECO:0000256" key="5">
    <source>
        <dbReference type="ARBA" id="ARBA00023242"/>
    </source>
</evidence>
<feature type="compositionally biased region" description="Basic and acidic residues" evidence="6">
    <location>
        <begin position="68"/>
        <end position="80"/>
    </location>
</feature>
<keyword evidence="3" id="KW-0238">DNA-binding</keyword>
<feature type="domain" description="TF-B3" evidence="7">
    <location>
        <begin position="125"/>
        <end position="216"/>
    </location>
</feature>
<keyword evidence="2" id="KW-0805">Transcription regulation</keyword>
<dbReference type="Pfam" id="PF02362">
    <property type="entry name" value="B3"/>
    <property type="match status" value="1"/>
</dbReference>
<keyword evidence="5" id="KW-0539">Nucleus</keyword>
<proteinExistence type="predicted"/>
<feature type="region of interest" description="Disordered" evidence="6">
    <location>
        <begin position="1"/>
        <end position="87"/>
    </location>
</feature>
<evidence type="ECO:0000256" key="6">
    <source>
        <dbReference type="SAM" id="MobiDB-lite"/>
    </source>
</evidence>
<organism evidence="8 9">
    <name type="scientific">Castilleja foliolosa</name>
    <dbReference type="NCBI Taxonomy" id="1961234"/>
    <lineage>
        <taxon>Eukaryota</taxon>
        <taxon>Viridiplantae</taxon>
        <taxon>Streptophyta</taxon>
        <taxon>Embryophyta</taxon>
        <taxon>Tracheophyta</taxon>
        <taxon>Spermatophyta</taxon>
        <taxon>Magnoliopsida</taxon>
        <taxon>eudicotyledons</taxon>
        <taxon>Gunneridae</taxon>
        <taxon>Pentapetalae</taxon>
        <taxon>asterids</taxon>
        <taxon>lamiids</taxon>
        <taxon>Lamiales</taxon>
        <taxon>Orobanchaceae</taxon>
        <taxon>Pedicularideae</taxon>
        <taxon>Castillejinae</taxon>
        <taxon>Castilleja</taxon>
    </lineage>
</organism>
<evidence type="ECO:0000256" key="4">
    <source>
        <dbReference type="ARBA" id="ARBA00023163"/>
    </source>
</evidence>
<feature type="region of interest" description="Disordered" evidence="6">
    <location>
        <begin position="266"/>
        <end position="294"/>
    </location>
</feature>
<dbReference type="SMART" id="SM01019">
    <property type="entry name" value="B3"/>
    <property type="match status" value="1"/>
</dbReference>
<comment type="caution">
    <text evidence="8">The sequence shown here is derived from an EMBL/GenBank/DDBJ whole genome shotgun (WGS) entry which is preliminary data.</text>
</comment>
<evidence type="ECO:0000259" key="7">
    <source>
        <dbReference type="PROSITE" id="PS50863"/>
    </source>
</evidence>
<dbReference type="Proteomes" id="UP001632038">
    <property type="component" value="Unassembled WGS sequence"/>
</dbReference>
<feature type="compositionally biased region" description="Basic and acidic residues" evidence="6">
    <location>
        <begin position="1"/>
        <end position="14"/>
    </location>
</feature>
<dbReference type="PANTHER" id="PTHR31391:SF67">
    <property type="entry name" value="TF-B3 DOMAIN-CONTAINING PROTEIN"/>
    <property type="match status" value="1"/>
</dbReference>
<dbReference type="PROSITE" id="PS50863">
    <property type="entry name" value="B3"/>
    <property type="match status" value="1"/>
</dbReference>
<dbReference type="InterPro" id="IPR044837">
    <property type="entry name" value="REM16-like"/>
</dbReference>
<evidence type="ECO:0000313" key="8">
    <source>
        <dbReference type="EMBL" id="KAL3621163.1"/>
    </source>
</evidence>
<feature type="compositionally biased region" description="Polar residues" evidence="6">
    <location>
        <begin position="274"/>
        <end position="285"/>
    </location>
</feature>
<dbReference type="Gene3D" id="2.40.330.10">
    <property type="entry name" value="DNA-binding pseudobarrel domain"/>
    <property type="match status" value="1"/>
</dbReference>
<keyword evidence="4" id="KW-0804">Transcription</keyword>
<dbReference type="SUPFAM" id="SSF101936">
    <property type="entry name" value="DNA-binding pseudobarrel domain"/>
    <property type="match status" value="1"/>
</dbReference>
<name>A0ABD3BUI6_9LAMI</name>
<dbReference type="AlphaFoldDB" id="A0ABD3BUI6"/>
<dbReference type="InterPro" id="IPR003340">
    <property type="entry name" value="B3_DNA-bd"/>
</dbReference>
<evidence type="ECO:0000256" key="1">
    <source>
        <dbReference type="ARBA" id="ARBA00004123"/>
    </source>
</evidence>
<gene>
    <name evidence="8" type="ORF">CASFOL_036075</name>
</gene>
<dbReference type="CDD" id="cd10017">
    <property type="entry name" value="B3_DNA"/>
    <property type="match status" value="1"/>
</dbReference>
<sequence length="325" mass="36760">MRNKKQSDKLHKIETQNTHASDDNCPSENRGPTDCQSMEKKKKMKKKKSIMQLESTKKGVSGNPKSVKSKDKQACAENSKKTGSVTRKRTRYSDLYDDVEAKFSCMERADRVLTRLTTELELPFFLKCMLPSNVSHGFWLHLPRKFCVVHFPNHDASIILVDEWGNEYKTSYLLERHGLSAGWRGFSIAHRLLKGDILIFRLTEPCKLQVHIVRANGSDVVSAALCLMDLDCSRKGTDAVEKKDKKKRKRTTKYVEPFLLDISTRSENGKGKNVQDQSATNSGDGISSKLVEDSESAVHSRSKQALCYPEPSFLYEHPLEGVVCS</sequence>
<evidence type="ECO:0000313" key="9">
    <source>
        <dbReference type="Proteomes" id="UP001632038"/>
    </source>
</evidence>
<dbReference type="InterPro" id="IPR015300">
    <property type="entry name" value="DNA-bd_pseudobarrel_sf"/>
</dbReference>
<keyword evidence="9" id="KW-1185">Reference proteome</keyword>
<evidence type="ECO:0000256" key="3">
    <source>
        <dbReference type="ARBA" id="ARBA00023125"/>
    </source>
</evidence>
<dbReference type="PANTHER" id="PTHR31391">
    <property type="entry name" value="B3 DOMAIN-CONTAINING PROTEIN OS11G0197600-RELATED"/>
    <property type="match status" value="1"/>
</dbReference>
<dbReference type="EMBL" id="JAVIJP010000066">
    <property type="protein sequence ID" value="KAL3621163.1"/>
    <property type="molecule type" value="Genomic_DNA"/>
</dbReference>